<keyword evidence="5" id="KW-1185">Reference proteome</keyword>
<evidence type="ECO:0000313" key="4">
    <source>
        <dbReference type="EMBL" id="PSC02814.1"/>
    </source>
</evidence>
<proteinExistence type="inferred from homology"/>
<dbReference type="Pfam" id="PF02798">
    <property type="entry name" value="GST_N"/>
    <property type="match status" value="1"/>
</dbReference>
<dbReference type="InterPro" id="IPR004045">
    <property type="entry name" value="Glutathione_S-Trfase_N"/>
</dbReference>
<protein>
    <submittedName>
        <fullName evidence="4">Glutathione S-transferase family protein</fullName>
    </submittedName>
</protein>
<organism evidence="4 5">
    <name type="scientific">Alsobacter soli</name>
    <dbReference type="NCBI Taxonomy" id="2109933"/>
    <lineage>
        <taxon>Bacteria</taxon>
        <taxon>Pseudomonadati</taxon>
        <taxon>Pseudomonadota</taxon>
        <taxon>Alphaproteobacteria</taxon>
        <taxon>Hyphomicrobiales</taxon>
        <taxon>Alsobacteraceae</taxon>
        <taxon>Alsobacter</taxon>
    </lineage>
</organism>
<dbReference type="RefSeq" id="WP_106340057.1">
    <property type="nucleotide sequence ID" value="NZ_PVZS01000037.1"/>
</dbReference>
<feature type="domain" description="GST N-terminal" evidence="2">
    <location>
        <begin position="3"/>
        <end position="86"/>
    </location>
</feature>
<dbReference type="SUPFAM" id="SSF52833">
    <property type="entry name" value="Thioredoxin-like"/>
    <property type="match status" value="1"/>
</dbReference>
<dbReference type="InterPro" id="IPR036249">
    <property type="entry name" value="Thioredoxin-like_sf"/>
</dbReference>
<dbReference type="Gene3D" id="1.20.1050.10">
    <property type="match status" value="1"/>
</dbReference>
<feature type="domain" description="GST C-terminal" evidence="3">
    <location>
        <begin position="89"/>
        <end position="212"/>
    </location>
</feature>
<accession>A0A2T1HMD7</accession>
<dbReference type="PROSITE" id="PS50405">
    <property type="entry name" value="GST_CTER"/>
    <property type="match status" value="1"/>
</dbReference>
<sequence length="212" mass="22928">MSARYTLHGIFLSGPSYTVALALSLAGEPFDYVHVNLRAGEQKSPEFLAKNRFGQVPCLTDKANGRNLCQSAAILEYIADKTGKLGGATLEERIAAREWMFWCWDKLVAPIYRSRMAKLGLRPLDEATLAMYAADGAAALGFLDKSLAGRDWLVGEGATIADIDLYGVVHYAGEAGFDLSPYGNINAWVARVRSLPGFGEPAQLLPAESRAA</sequence>
<dbReference type="InterPro" id="IPR036282">
    <property type="entry name" value="Glutathione-S-Trfase_C_sf"/>
</dbReference>
<dbReference type="GO" id="GO:0016740">
    <property type="term" value="F:transferase activity"/>
    <property type="evidence" value="ECO:0007669"/>
    <property type="project" value="UniProtKB-KW"/>
</dbReference>
<dbReference type="SFLD" id="SFLDG00358">
    <property type="entry name" value="Main_(cytGST)"/>
    <property type="match status" value="1"/>
</dbReference>
<keyword evidence="4" id="KW-0808">Transferase</keyword>
<reference evidence="5" key="1">
    <citation type="submission" date="2018-03" db="EMBL/GenBank/DDBJ databases">
        <authorList>
            <person name="Sun L."/>
            <person name="Liu H."/>
            <person name="Chen W."/>
            <person name="Huang K."/>
            <person name="Liu W."/>
            <person name="Gao X."/>
        </authorList>
    </citation>
    <scope>NUCLEOTIDE SEQUENCE [LARGE SCALE GENOMIC DNA]</scope>
    <source>
        <strain evidence="5">SH9</strain>
    </source>
</reference>
<comment type="similarity">
    <text evidence="1">Belongs to the GST superfamily.</text>
</comment>
<dbReference type="AlphaFoldDB" id="A0A2T1HMD7"/>
<dbReference type="InterPro" id="IPR040079">
    <property type="entry name" value="Glutathione_S-Trfase"/>
</dbReference>
<dbReference type="Gene3D" id="3.40.30.10">
    <property type="entry name" value="Glutaredoxin"/>
    <property type="match status" value="1"/>
</dbReference>
<evidence type="ECO:0000256" key="1">
    <source>
        <dbReference type="RuleBase" id="RU003494"/>
    </source>
</evidence>
<dbReference type="SFLD" id="SFLDS00019">
    <property type="entry name" value="Glutathione_Transferase_(cytos"/>
    <property type="match status" value="1"/>
</dbReference>
<dbReference type="InterPro" id="IPR004046">
    <property type="entry name" value="GST_C"/>
</dbReference>
<evidence type="ECO:0000259" key="3">
    <source>
        <dbReference type="PROSITE" id="PS50405"/>
    </source>
</evidence>
<dbReference type="PANTHER" id="PTHR44051">
    <property type="entry name" value="GLUTATHIONE S-TRANSFERASE-RELATED"/>
    <property type="match status" value="1"/>
</dbReference>
<dbReference type="SUPFAM" id="SSF47616">
    <property type="entry name" value="GST C-terminal domain-like"/>
    <property type="match status" value="1"/>
</dbReference>
<dbReference type="OrthoDB" id="9810080at2"/>
<gene>
    <name evidence="4" type="ORF">SLNSH_22085</name>
</gene>
<evidence type="ECO:0000259" key="2">
    <source>
        <dbReference type="PROSITE" id="PS50404"/>
    </source>
</evidence>
<dbReference type="Pfam" id="PF00043">
    <property type="entry name" value="GST_C"/>
    <property type="match status" value="1"/>
</dbReference>
<dbReference type="PANTHER" id="PTHR44051:SF2">
    <property type="entry name" value="HYPOTHETICAL GLUTATHIONE S-TRANSFERASE LIKE PROTEIN"/>
    <property type="match status" value="1"/>
</dbReference>
<dbReference type="Proteomes" id="UP000239772">
    <property type="component" value="Unassembled WGS sequence"/>
</dbReference>
<evidence type="ECO:0000313" key="5">
    <source>
        <dbReference type="Proteomes" id="UP000239772"/>
    </source>
</evidence>
<dbReference type="EMBL" id="PVZS01000037">
    <property type="protein sequence ID" value="PSC02814.1"/>
    <property type="molecule type" value="Genomic_DNA"/>
</dbReference>
<name>A0A2T1HMD7_9HYPH</name>
<comment type="caution">
    <text evidence="4">The sequence shown here is derived from an EMBL/GenBank/DDBJ whole genome shotgun (WGS) entry which is preliminary data.</text>
</comment>
<dbReference type="InterPro" id="IPR010987">
    <property type="entry name" value="Glutathione-S-Trfase_C-like"/>
</dbReference>
<dbReference type="PROSITE" id="PS50404">
    <property type="entry name" value="GST_NTER"/>
    <property type="match status" value="1"/>
</dbReference>